<dbReference type="InterPro" id="IPR050476">
    <property type="entry name" value="Insect_CytP450_Detox"/>
</dbReference>
<dbReference type="PRINTS" id="PR00463">
    <property type="entry name" value="EP450I"/>
</dbReference>
<keyword evidence="11 14" id="KW-0503">Monooxygenase</keyword>
<comment type="cofactor">
    <cofactor evidence="1 13">
        <name>heme</name>
        <dbReference type="ChEBI" id="CHEBI:30413"/>
    </cofactor>
</comment>
<dbReference type="SUPFAM" id="SSF48264">
    <property type="entry name" value="Cytochrome P450"/>
    <property type="match status" value="1"/>
</dbReference>
<dbReference type="Gene3D" id="1.10.630.10">
    <property type="entry name" value="Cytochrome P450"/>
    <property type="match status" value="1"/>
</dbReference>
<dbReference type="GO" id="GO:0016705">
    <property type="term" value="F:oxidoreductase activity, acting on paired donors, with incorporation or reduction of molecular oxygen"/>
    <property type="evidence" value="ECO:0007669"/>
    <property type="project" value="InterPro"/>
</dbReference>
<keyword evidence="17" id="KW-1185">Reference proteome</keyword>
<evidence type="ECO:0000256" key="11">
    <source>
        <dbReference type="ARBA" id="ARBA00023033"/>
    </source>
</evidence>
<protein>
    <recommendedName>
        <fullName evidence="18">Cytochrome P450</fullName>
    </recommendedName>
</protein>
<keyword evidence="9 14" id="KW-0560">Oxidoreductase</keyword>
<dbReference type="InterPro" id="IPR001128">
    <property type="entry name" value="Cyt_P450"/>
</dbReference>
<organism evidence="16 17">
    <name type="scientific">Bemisia tabaci</name>
    <name type="common">Sweetpotato whitefly</name>
    <name type="synonym">Aleurodes tabaci</name>
    <dbReference type="NCBI Taxonomy" id="7038"/>
    <lineage>
        <taxon>Eukaryota</taxon>
        <taxon>Metazoa</taxon>
        <taxon>Ecdysozoa</taxon>
        <taxon>Arthropoda</taxon>
        <taxon>Hexapoda</taxon>
        <taxon>Insecta</taxon>
        <taxon>Pterygota</taxon>
        <taxon>Neoptera</taxon>
        <taxon>Paraneoptera</taxon>
        <taxon>Hemiptera</taxon>
        <taxon>Sternorrhyncha</taxon>
        <taxon>Aleyrodoidea</taxon>
        <taxon>Aleyrodidae</taxon>
        <taxon>Aleyrodinae</taxon>
        <taxon>Bemisia</taxon>
    </lineage>
</organism>
<keyword evidence="6 13" id="KW-0479">Metal-binding</keyword>
<keyword evidence="7" id="KW-0256">Endoplasmic reticulum</keyword>
<keyword evidence="15" id="KW-1133">Transmembrane helix</keyword>
<dbReference type="PANTHER" id="PTHR24292:SF54">
    <property type="entry name" value="CYP9F3-RELATED"/>
    <property type="match status" value="1"/>
</dbReference>
<dbReference type="InterPro" id="IPR002401">
    <property type="entry name" value="Cyt_P450_E_grp-I"/>
</dbReference>
<dbReference type="Pfam" id="PF00067">
    <property type="entry name" value="p450"/>
    <property type="match status" value="1"/>
</dbReference>
<dbReference type="InterPro" id="IPR036396">
    <property type="entry name" value="Cyt_P450_sf"/>
</dbReference>
<keyword evidence="15" id="KW-0812">Transmembrane</keyword>
<evidence type="ECO:0000256" key="3">
    <source>
        <dbReference type="ARBA" id="ARBA00004406"/>
    </source>
</evidence>
<evidence type="ECO:0000313" key="16">
    <source>
        <dbReference type="EMBL" id="CAH0765372.1"/>
    </source>
</evidence>
<evidence type="ECO:0000256" key="4">
    <source>
        <dbReference type="ARBA" id="ARBA00010617"/>
    </source>
</evidence>
<sequence length="549" mass="63049">MLPNSAEHPVVPQFWSSSGSNMVVLLTLVIILIVPSALILGVYVIYRWSAARRASQWRRCNIPFSPPTFPLGHDAFSCLTSASPLVAFDRIYRENADEDLVGFFATSCPFILIRDPRLIQRVFAKSFDKAFQTGIVPPENDIETQFTINFCSDRTAWRQSRSIMAPVFSATRLNDLTFGKLKTQVNRMWRHIEEPRLVGQPTKAQFIARNFVVDFLSTWHFGEDSNSYRETAQIEQICETYYEPRIRRLLAFWAQVHFPSLQIFESFRFTSQKSKHAMGKFLRRKMDHRMAHGNCGDFVDLMKRMQSKTCWNAQSTSTLDLEDEGLNMRQMIGLSFVLLVAGTDAVASVCHLTLHLLSLYPEHQKKVQQEIDQGMAKHGVSELTLSVVQDLQFLEQCLMETLRLYPSLFAIVRTCTEDFHISGTRYKFRKGDKLMIIPYSINRDPKYFKNPDDFEPDRFSPENRGSMPPETFLTFGIGPRKCPGYRIGLHIAATFVASLLCKYTLKPCSHLRQLGAADFDPLWFSLQYAKNSILIDFVPRVVNPMTTEH</sequence>
<keyword evidence="5 13" id="KW-0349">Heme</keyword>
<evidence type="ECO:0000256" key="13">
    <source>
        <dbReference type="PIRSR" id="PIRSR602401-1"/>
    </source>
</evidence>
<evidence type="ECO:0000256" key="10">
    <source>
        <dbReference type="ARBA" id="ARBA00023004"/>
    </source>
</evidence>
<comment type="subcellular location">
    <subcellularLocation>
        <location evidence="3">Endoplasmic reticulum membrane</location>
        <topology evidence="3">Peripheral membrane protein</topology>
    </subcellularLocation>
    <subcellularLocation>
        <location evidence="2">Microsome membrane</location>
        <topology evidence="2">Peripheral membrane protein</topology>
    </subcellularLocation>
</comment>
<feature type="binding site" description="axial binding residue" evidence="13">
    <location>
        <position position="482"/>
    </location>
    <ligand>
        <name>heme</name>
        <dbReference type="ChEBI" id="CHEBI:30413"/>
    </ligand>
    <ligandPart>
        <name>Fe</name>
        <dbReference type="ChEBI" id="CHEBI:18248"/>
    </ligandPart>
</feature>
<evidence type="ECO:0000256" key="6">
    <source>
        <dbReference type="ARBA" id="ARBA00022723"/>
    </source>
</evidence>
<evidence type="ECO:0000256" key="5">
    <source>
        <dbReference type="ARBA" id="ARBA00022617"/>
    </source>
</evidence>
<dbReference type="Proteomes" id="UP001152759">
    <property type="component" value="Chromosome 2"/>
</dbReference>
<proteinExistence type="inferred from homology"/>
<evidence type="ECO:0000256" key="12">
    <source>
        <dbReference type="ARBA" id="ARBA00023136"/>
    </source>
</evidence>
<name>A0A9P0C7B1_BEMTA</name>
<keyword evidence="10 13" id="KW-0408">Iron</keyword>
<dbReference type="GO" id="GO:0020037">
    <property type="term" value="F:heme binding"/>
    <property type="evidence" value="ECO:0007669"/>
    <property type="project" value="InterPro"/>
</dbReference>
<feature type="transmembrane region" description="Helical" evidence="15">
    <location>
        <begin position="336"/>
        <end position="360"/>
    </location>
</feature>
<reference evidence="16" key="1">
    <citation type="submission" date="2021-12" db="EMBL/GenBank/DDBJ databases">
        <authorList>
            <person name="King R."/>
        </authorList>
    </citation>
    <scope>NUCLEOTIDE SEQUENCE</scope>
</reference>
<evidence type="ECO:0000256" key="2">
    <source>
        <dbReference type="ARBA" id="ARBA00004174"/>
    </source>
</evidence>
<accession>A0A9P0C7B1</accession>
<evidence type="ECO:0000256" key="7">
    <source>
        <dbReference type="ARBA" id="ARBA00022824"/>
    </source>
</evidence>
<dbReference type="InterPro" id="IPR017972">
    <property type="entry name" value="Cyt_P450_CS"/>
</dbReference>
<dbReference type="GO" id="GO:0005789">
    <property type="term" value="C:endoplasmic reticulum membrane"/>
    <property type="evidence" value="ECO:0007669"/>
    <property type="project" value="UniProtKB-SubCell"/>
</dbReference>
<evidence type="ECO:0000313" key="17">
    <source>
        <dbReference type="Proteomes" id="UP001152759"/>
    </source>
</evidence>
<dbReference type="GO" id="GO:0004497">
    <property type="term" value="F:monooxygenase activity"/>
    <property type="evidence" value="ECO:0007669"/>
    <property type="project" value="UniProtKB-KW"/>
</dbReference>
<keyword evidence="8" id="KW-0492">Microsome</keyword>
<dbReference type="PROSITE" id="PS00086">
    <property type="entry name" value="CYTOCHROME_P450"/>
    <property type="match status" value="1"/>
</dbReference>
<evidence type="ECO:0000256" key="9">
    <source>
        <dbReference type="ARBA" id="ARBA00023002"/>
    </source>
</evidence>
<comment type="similarity">
    <text evidence="4 14">Belongs to the cytochrome P450 family.</text>
</comment>
<dbReference type="GO" id="GO:0005506">
    <property type="term" value="F:iron ion binding"/>
    <property type="evidence" value="ECO:0007669"/>
    <property type="project" value="InterPro"/>
</dbReference>
<evidence type="ECO:0008006" key="18">
    <source>
        <dbReference type="Google" id="ProtNLM"/>
    </source>
</evidence>
<keyword evidence="12 15" id="KW-0472">Membrane</keyword>
<evidence type="ECO:0000256" key="15">
    <source>
        <dbReference type="SAM" id="Phobius"/>
    </source>
</evidence>
<dbReference type="PANTHER" id="PTHR24292">
    <property type="entry name" value="CYTOCHROME P450"/>
    <property type="match status" value="1"/>
</dbReference>
<gene>
    <name evidence="16" type="ORF">BEMITA_LOCUS3604</name>
</gene>
<dbReference type="EMBL" id="OU963863">
    <property type="protein sequence ID" value="CAH0765372.1"/>
    <property type="molecule type" value="Genomic_DNA"/>
</dbReference>
<evidence type="ECO:0000256" key="14">
    <source>
        <dbReference type="RuleBase" id="RU000461"/>
    </source>
</evidence>
<evidence type="ECO:0000256" key="1">
    <source>
        <dbReference type="ARBA" id="ARBA00001971"/>
    </source>
</evidence>
<evidence type="ECO:0000256" key="8">
    <source>
        <dbReference type="ARBA" id="ARBA00022848"/>
    </source>
</evidence>
<dbReference type="AlphaFoldDB" id="A0A9P0C7B1"/>
<feature type="transmembrane region" description="Helical" evidence="15">
    <location>
        <begin position="22"/>
        <end position="46"/>
    </location>
</feature>